<dbReference type="InterPro" id="IPR012454">
    <property type="entry name" value="DUF1659"/>
</dbReference>
<feature type="domain" description="DUF1659" evidence="1">
    <location>
        <begin position="3"/>
        <end position="71"/>
    </location>
</feature>
<accession>A0A437K5G4</accession>
<comment type="caution">
    <text evidence="2">The sequence shown here is derived from an EMBL/GenBank/DDBJ whole genome shotgun (WGS) entry which is preliminary data.</text>
</comment>
<evidence type="ECO:0000313" key="2">
    <source>
        <dbReference type="EMBL" id="RVT57985.1"/>
    </source>
</evidence>
<dbReference type="EMBL" id="RZTZ01000014">
    <property type="protein sequence ID" value="RVT57985.1"/>
    <property type="molecule type" value="Genomic_DNA"/>
</dbReference>
<proteinExistence type="predicted"/>
<dbReference type="Pfam" id="PF07872">
    <property type="entry name" value="DUF1659"/>
    <property type="match status" value="1"/>
</dbReference>
<protein>
    <submittedName>
        <fullName evidence="2">DUF1659 domain-containing protein</fullName>
    </submittedName>
</protein>
<reference evidence="2 3" key="1">
    <citation type="submission" date="2019-01" db="EMBL/GenBank/DDBJ databases">
        <title>Bacillus sp. M5HDSG1-1, whole genome shotgun sequence.</title>
        <authorList>
            <person name="Tuo L."/>
        </authorList>
    </citation>
    <scope>NUCLEOTIDE SEQUENCE [LARGE SCALE GENOMIC DNA]</scope>
    <source>
        <strain evidence="2 3">M5HDSG1-1</strain>
    </source>
</reference>
<dbReference type="AlphaFoldDB" id="A0A437K5G4"/>
<organism evidence="2 3">
    <name type="scientific">Niallia taxi</name>
    <dbReference type="NCBI Taxonomy" id="2499688"/>
    <lineage>
        <taxon>Bacteria</taxon>
        <taxon>Bacillati</taxon>
        <taxon>Bacillota</taxon>
        <taxon>Bacilli</taxon>
        <taxon>Bacillales</taxon>
        <taxon>Bacillaceae</taxon>
        <taxon>Niallia</taxon>
    </lineage>
</organism>
<evidence type="ECO:0000313" key="3">
    <source>
        <dbReference type="Proteomes" id="UP000288024"/>
    </source>
</evidence>
<keyword evidence="3" id="KW-1185">Reference proteome</keyword>
<gene>
    <name evidence="2" type="ORF">EM808_23320</name>
</gene>
<sequence length="72" mass="8021">MAQSLLKETSIKLYFQNGVKENGDPQLISKTFNLVKATAAPDQIIQAADSIESIVKYPVHSVTKHESYDITR</sequence>
<evidence type="ECO:0000259" key="1">
    <source>
        <dbReference type="Pfam" id="PF07872"/>
    </source>
</evidence>
<dbReference type="GeneID" id="87617840"/>
<dbReference type="Proteomes" id="UP000288024">
    <property type="component" value="Unassembled WGS sequence"/>
</dbReference>
<name>A0A437K5G4_9BACI</name>
<dbReference type="RefSeq" id="WP_127741331.1">
    <property type="nucleotide sequence ID" value="NZ_CAJCKN010000142.1"/>
</dbReference>